<dbReference type="GO" id="GO:0072357">
    <property type="term" value="C:PTW/PP1 phosphatase complex"/>
    <property type="evidence" value="ECO:0007669"/>
    <property type="project" value="TreeGrafter"/>
</dbReference>
<name>A0A9P6W2L0_RHOMI</name>
<dbReference type="Gene3D" id="1.20.930.10">
    <property type="entry name" value="Conserved domain common to transcription factors TFIIS, elongin A, CRSP70"/>
    <property type="match status" value="1"/>
</dbReference>
<dbReference type="InterPro" id="IPR035441">
    <property type="entry name" value="TFIIS/LEDGF_dom_sf"/>
</dbReference>
<feature type="compositionally biased region" description="Low complexity" evidence="5">
    <location>
        <begin position="206"/>
        <end position="225"/>
    </location>
</feature>
<dbReference type="OrthoDB" id="6159439at2759"/>
<dbReference type="GO" id="GO:0008157">
    <property type="term" value="F:protein phosphatase 1 binding"/>
    <property type="evidence" value="ECO:0007669"/>
    <property type="project" value="TreeGrafter"/>
</dbReference>
<feature type="region of interest" description="Disordered" evidence="5">
    <location>
        <begin position="703"/>
        <end position="724"/>
    </location>
</feature>
<reference evidence="7 8" key="1">
    <citation type="submission" date="2020-11" db="EMBL/GenBank/DDBJ databases">
        <title>Kefir isolates.</title>
        <authorList>
            <person name="Marcisauskas S."/>
            <person name="Kim Y."/>
            <person name="Blasche S."/>
        </authorList>
    </citation>
    <scope>NUCLEOTIDE SEQUENCE [LARGE SCALE GENOMIC DNA]</scope>
    <source>
        <strain evidence="7 8">KR</strain>
    </source>
</reference>
<dbReference type="Pfam" id="PF08711">
    <property type="entry name" value="Med26"/>
    <property type="match status" value="1"/>
</dbReference>
<feature type="compositionally biased region" description="Pro residues" evidence="5">
    <location>
        <begin position="246"/>
        <end position="256"/>
    </location>
</feature>
<dbReference type="InterPro" id="IPR017923">
    <property type="entry name" value="TFIIS_N"/>
</dbReference>
<evidence type="ECO:0000313" key="8">
    <source>
        <dbReference type="Proteomes" id="UP000777482"/>
    </source>
</evidence>
<evidence type="ECO:0000256" key="3">
    <source>
        <dbReference type="ARBA" id="ARBA00022833"/>
    </source>
</evidence>
<dbReference type="InterPro" id="IPR000571">
    <property type="entry name" value="Znf_CCCH"/>
</dbReference>
<organism evidence="7 8">
    <name type="scientific">Rhodotorula mucilaginosa</name>
    <name type="common">Yeast</name>
    <name type="synonym">Rhodotorula rubra</name>
    <dbReference type="NCBI Taxonomy" id="5537"/>
    <lineage>
        <taxon>Eukaryota</taxon>
        <taxon>Fungi</taxon>
        <taxon>Dikarya</taxon>
        <taxon>Basidiomycota</taxon>
        <taxon>Pucciniomycotina</taxon>
        <taxon>Microbotryomycetes</taxon>
        <taxon>Sporidiobolales</taxon>
        <taxon>Sporidiobolaceae</taxon>
        <taxon>Rhodotorula</taxon>
    </lineage>
</organism>
<feature type="compositionally biased region" description="Low complexity" evidence="5">
    <location>
        <begin position="188"/>
        <end position="197"/>
    </location>
</feature>
<feature type="compositionally biased region" description="Low complexity" evidence="5">
    <location>
        <begin position="483"/>
        <end position="493"/>
    </location>
</feature>
<feature type="domain" description="C3H1-type" evidence="6">
    <location>
        <begin position="928"/>
        <end position="954"/>
    </location>
</feature>
<dbReference type="InterPro" id="IPR036855">
    <property type="entry name" value="Znf_CCCH_sf"/>
</dbReference>
<dbReference type="SUPFAM" id="SSF47676">
    <property type="entry name" value="Conserved domain common to transcription factors TFIIS, elongin A, CRSP70"/>
    <property type="match status" value="1"/>
</dbReference>
<dbReference type="Gene3D" id="4.10.1000.10">
    <property type="entry name" value="Zinc finger, CCCH-type"/>
    <property type="match status" value="1"/>
</dbReference>
<evidence type="ECO:0000256" key="4">
    <source>
        <dbReference type="PROSITE-ProRule" id="PRU00723"/>
    </source>
</evidence>
<dbReference type="EMBL" id="PUHQ01000030">
    <property type="protein sequence ID" value="KAG0661976.1"/>
    <property type="molecule type" value="Genomic_DNA"/>
</dbReference>
<protein>
    <recommendedName>
        <fullName evidence="6">C3H1-type domain-containing protein</fullName>
    </recommendedName>
</protein>
<feature type="region of interest" description="Disordered" evidence="5">
    <location>
        <begin position="477"/>
        <end position="525"/>
    </location>
</feature>
<dbReference type="Pfam" id="PF18044">
    <property type="entry name" value="zf-CCCH_4"/>
    <property type="match status" value="1"/>
</dbReference>
<dbReference type="Proteomes" id="UP000777482">
    <property type="component" value="Unassembled WGS sequence"/>
</dbReference>
<dbReference type="GO" id="GO:0008270">
    <property type="term" value="F:zinc ion binding"/>
    <property type="evidence" value="ECO:0007669"/>
    <property type="project" value="UniProtKB-KW"/>
</dbReference>
<evidence type="ECO:0000259" key="6">
    <source>
        <dbReference type="PROSITE" id="PS50103"/>
    </source>
</evidence>
<keyword evidence="8" id="KW-1185">Reference proteome</keyword>
<dbReference type="InterPro" id="IPR041367">
    <property type="entry name" value="Znf-CCCH_4"/>
</dbReference>
<feature type="compositionally biased region" description="Polar residues" evidence="5">
    <location>
        <begin position="178"/>
        <end position="187"/>
    </location>
</feature>
<feature type="region of interest" description="Disordered" evidence="5">
    <location>
        <begin position="894"/>
        <end position="921"/>
    </location>
</feature>
<proteinExistence type="predicted"/>
<evidence type="ECO:0000256" key="1">
    <source>
        <dbReference type="ARBA" id="ARBA00022723"/>
    </source>
</evidence>
<dbReference type="PANTHER" id="PTHR46557:SF1">
    <property type="entry name" value="SERINE_THREONINE-PROTEIN PHOSPHATASE 1 REGULATORY SUBUNIT 10"/>
    <property type="match status" value="1"/>
</dbReference>
<evidence type="ECO:0000256" key="2">
    <source>
        <dbReference type="ARBA" id="ARBA00022771"/>
    </source>
</evidence>
<feature type="region of interest" description="Disordered" evidence="5">
    <location>
        <begin position="397"/>
        <end position="416"/>
    </location>
</feature>
<accession>A0A9P6W2L0</accession>
<keyword evidence="1 4" id="KW-0479">Metal-binding</keyword>
<comment type="caution">
    <text evidence="7">The sequence shown here is derived from an EMBL/GenBank/DDBJ whole genome shotgun (WGS) entry which is preliminary data.</text>
</comment>
<keyword evidence="3 4" id="KW-0862">Zinc</keyword>
<feature type="region of interest" description="Disordered" evidence="5">
    <location>
        <begin position="178"/>
        <end position="264"/>
    </location>
</feature>
<evidence type="ECO:0000256" key="5">
    <source>
        <dbReference type="SAM" id="MobiDB-lite"/>
    </source>
</evidence>
<sequence>MSFNGHYAPQETSLFDEQMSAFEPSFADPSAMNVDASDAYSVVDDATTTFRPPSADGLYQSFQPAQGESATGSRVSSPLPTYSATVAPFSQVYSNHLSPFSASGSFPPIASTSSVPPSYPTFPAGVGVPPASTLAVQAAIHQQQRGVVQQHPGFLDPRQQAELLQSHQGGIAPATITPSQVQQPQSFSIASTPSTSASPPPPAPPVASSKGTKSSSSSSSKSSSSAPKKANGISSGVVRAKQRPPSASPAPPPAPPVKHEYDPEEWQQILPSVRTLLSAKRLQASPLATAPKLLKDLRFFSHETRADSPWGDTSDVPPEGRAEVLKALLKHAKDEFWRVFLETGQGKPASSTTTTTGSKGKGKDNGDDQQQQQQMAGIKSDALDLLQAWLEGASKAVLREKGGSGGSGTSEKDRRRKELEQATLVLVLQVLAKLPVEYGHLIEFKKIPKRVKSISEKAADGAVKSAATHLVAKWQKVQERAHSSISTPSTATAPKRKADSTDVPAKKVKTSATPPPPPPSSNTVKKATIAPTIPKAPLPSFKKVPPAAPALPAFMAAISQMSKAASTTTVEAASTVSQGGNAAAAPAAGAAAPKQKQKKKVHWPADDADLCKIREIEARELSAKQAASEEIGGEQHHLMEEQEGQTLGMHLDDEDEEWEPELEWYEPPAVEIPDLPEFAPLHEPKQSAQVAIQEAREAATMEVDLASSTTAPPPESPSEELVADEPVVDDSVVKTLGLHPDLADDPAYHNTVARAQLGQPPAGNVASNDMIANLLGQLAPDAATPQQHHVDAAAAAAMPPPPPVAIDSAALEQLRHFEPAQIAHIVASTPQFQNLDLSALGVGQPAPNQFPYGGGAGYPPVQQQYQGYAPPPPGSQPWGPPIPMQLNNYNGYQPPASMAPPPPQQQQLVFGQPPLPAPRAQKQQNFANYRTQPCKFFRTPKGCDWGDRCRFLHQ</sequence>
<dbReference type="PROSITE" id="PS50103">
    <property type="entry name" value="ZF_C3H1"/>
    <property type="match status" value="1"/>
</dbReference>
<gene>
    <name evidence="7" type="ORF">C6P46_003681</name>
</gene>
<feature type="region of interest" description="Disordered" evidence="5">
    <location>
        <begin position="345"/>
        <end position="377"/>
    </location>
</feature>
<dbReference type="GO" id="GO:0000785">
    <property type="term" value="C:chromatin"/>
    <property type="evidence" value="ECO:0007669"/>
    <property type="project" value="TreeGrafter"/>
</dbReference>
<feature type="zinc finger region" description="C3H1-type" evidence="4">
    <location>
        <begin position="928"/>
        <end position="954"/>
    </location>
</feature>
<dbReference type="PANTHER" id="PTHR46557">
    <property type="entry name" value="SERINE/THREONINE-PROTEIN PHOSPHATASE 1 REGULATORY SUBUNIT 10-RELATED"/>
    <property type="match status" value="1"/>
</dbReference>
<dbReference type="AlphaFoldDB" id="A0A9P6W2L0"/>
<dbReference type="SUPFAM" id="SSF90229">
    <property type="entry name" value="CCCH zinc finger"/>
    <property type="match status" value="1"/>
</dbReference>
<keyword evidence="2 4" id="KW-0863">Zinc-finger</keyword>
<evidence type="ECO:0000313" key="7">
    <source>
        <dbReference type="EMBL" id="KAG0661976.1"/>
    </source>
</evidence>